<comment type="caution">
    <text evidence="2">The sequence shown here is derived from an EMBL/GenBank/DDBJ whole genome shotgun (WGS) entry which is preliminary data.</text>
</comment>
<sequence length="102" mass="11825">MAKMLEMPTTLAQALRLAADLAEQNEELRQQLKKLESSRYPDVLLSKHILELMGWSRATLSQAAKDPTFPHLDAARKKGDTIRCLKWDFFNWLKARSRREAQ</sequence>
<dbReference type="EMBL" id="JABFOR010000038">
    <property type="protein sequence ID" value="NOJ73156.1"/>
    <property type="molecule type" value="Genomic_DNA"/>
</dbReference>
<dbReference type="Proteomes" id="UP000552038">
    <property type="component" value="Unassembled WGS sequence"/>
</dbReference>
<feature type="coiled-coil region" evidence="1">
    <location>
        <begin position="11"/>
        <end position="38"/>
    </location>
</feature>
<evidence type="ECO:0000256" key="1">
    <source>
        <dbReference type="SAM" id="Coils"/>
    </source>
</evidence>
<organism evidence="2 3">
    <name type="scientific">Paenibacillus alvei</name>
    <name type="common">Bacillus alvei</name>
    <dbReference type="NCBI Taxonomy" id="44250"/>
    <lineage>
        <taxon>Bacteria</taxon>
        <taxon>Bacillati</taxon>
        <taxon>Bacillota</taxon>
        <taxon>Bacilli</taxon>
        <taxon>Bacillales</taxon>
        <taxon>Paenibacillaceae</taxon>
        <taxon>Paenibacillus</taxon>
    </lineage>
</organism>
<evidence type="ECO:0000313" key="3">
    <source>
        <dbReference type="Proteomes" id="UP000552038"/>
    </source>
</evidence>
<reference evidence="2 3" key="1">
    <citation type="submission" date="2020-05" db="EMBL/GenBank/DDBJ databases">
        <title>Whole genome sequencing and identification of novel metabolites from Paenibacillus alvei strain JR949.</title>
        <authorList>
            <person name="Rajendhran J."/>
            <person name="Sree Pranav P."/>
            <person name="Mahalakshmi B."/>
            <person name="Karthikeyan R."/>
        </authorList>
    </citation>
    <scope>NUCLEOTIDE SEQUENCE [LARGE SCALE GENOMIC DNA]</scope>
    <source>
        <strain evidence="2 3">JR949</strain>
    </source>
</reference>
<evidence type="ECO:0000313" key="2">
    <source>
        <dbReference type="EMBL" id="NOJ73156.1"/>
    </source>
</evidence>
<dbReference type="AlphaFoldDB" id="A0AAP7A4G2"/>
<protein>
    <submittedName>
        <fullName evidence="2">Uncharacterized protein</fullName>
    </submittedName>
</protein>
<gene>
    <name evidence="2" type="ORF">HMI46_21725</name>
</gene>
<accession>A0AAP7A4G2</accession>
<keyword evidence="1" id="KW-0175">Coiled coil</keyword>
<proteinExistence type="predicted"/>
<name>A0AAP7A4G2_PAEAL</name>